<feature type="chain" id="PRO_5045807022" description="Solute-binding protein family 3/N-terminal domain-containing protein" evidence="1">
    <location>
        <begin position="26"/>
        <end position="273"/>
    </location>
</feature>
<evidence type="ECO:0000313" key="2">
    <source>
        <dbReference type="EMBL" id="MEO3690475.1"/>
    </source>
</evidence>
<keyword evidence="1" id="KW-0732">Signal</keyword>
<protein>
    <recommendedName>
        <fullName evidence="4">Solute-binding protein family 3/N-terminal domain-containing protein</fullName>
    </recommendedName>
</protein>
<name>A0ABV0FX29_9BURK</name>
<gene>
    <name evidence="2" type="ORF">ABDJ85_03285</name>
</gene>
<accession>A0ABV0FX29</accession>
<dbReference type="RefSeq" id="WP_347703305.1">
    <property type="nucleotide sequence ID" value="NZ_JBDPZD010000001.1"/>
</dbReference>
<evidence type="ECO:0000313" key="3">
    <source>
        <dbReference type="Proteomes" id="UP001495147"/>
    </source>
</evidence>
<keyword evidence="3" id="KW-1185">Reference proteome</keyword>
<evidence type="ECO:0000256" key="1">
    <source>
        <dbReference type="SAM" id="SignalP"/>
    </source>
</evidence>
<comment type="caution">
    <text evidence="2">The sequence shown here is derived from an EMBL/GenBank/DDBJ whole genome shotgun (WGS) entry which is preliminary data.</text>
</comment>
<proteinExistence type="predicted"/>
<dbReference type="SUPFAM" id="SSF53850">
    <property type="entry name" value="Periplasmic binding protein-like II"/>
    <property type="match status" value="1"/>
</dbReference>
<evidence type="ECO:0008006" key="4">
    <source>
        <dbReference type="Google" id="ProtNLM"/>
    </source>
</evidence>
<reference evidence="2 3" key="1">
    <citation type="submission" date="2024-05" db="EMBL/GenBank/DDBJ databases">
        <title>Roseateles sp. DJS-2-20 16S ribosomal RNA gene Genome sequencing and assembly.</title>
        <authorList>
            <person name="Woo H."/>
        </authorList>
    </citation>
    <scope>NUCLEOTIDE SEQUENCE [LARGE SCALE GENOMIC DNA]</scope>
    <source>
        <strain evidence="2 3">DJS-2-20</strain>
    </source>
</reference>
<dbReference type="Proteomes" id="UP001495147">
    <property type="component" value="Unassembled WGS sequence"/>
</dbReference>
<dbReference type="EMBL" id="JBDPZD010000001">
    <property type="protein sequence ID" value="MEO3690475.1"/>
    <property type="molecule type" value="Genomic_DNA"/>
</dbReference>
<dbReference type="Gene3D" id="3.40.190.10">
    <property type="entry name" value="Periplasmic binding protein-like II"/>
    <property type="match status" value="2"/>
</dbReference>
<feature type="signal peptide" evidence="1">
    <location>
        <begin position="1"/>
        <end position="25"/>
    </location>
</feature>
<sequence>MTRSPAHLKTLLCLGLALLAGAGHAACSRVLDTPVAPTGRAVVVEGDEVSGVYPGLLRAAQAAAGCQFGFRVVPRARQFYLFFDVQESDAFVPATRKAEREAQAQFVPIVRQVPHMATLRARPDLPADLDGLRRHPTARLVTVRTYSWGDEYDEFVRSLEAQRRIEVVGDLPTVLTLLKRGRADFTILPATLIYSVAPRPEDALVYRPIAGMAPIEVGVYLSRARIPRAERDEIARAVAETIRQGELLKQFRQHYPESVLRIDLQSAAGPKSH</sequence>
<organism evidence="2 3">
    <name type="scientific">Roseateles paludis</name>
    <dbReference type="NCBI Taxonomy" id="3145238"/>
    <lineage>
        <taxon>Bacteria</taxon>
        <taxon>Pseudomonadati</taxon>
        <taxon>Pseudomonadota</taxon>
        <taxon>Betaproteobacteria</taxon>
        <taxon>Burkholderiales</taxon>
        <taxon>Sphaerotilaceae</taxon>
        <taxon>Roseateles</taxon>
    </lineage>
</organism>